<dbReference type="EMBL" id="BARV01023721">
    <property type="protein sequence ID" value="GAI39994.1"/>
    <property type="molecule type" value="Genomic_DNA"/>
</dbReference>
<dbReference type="InterPro" id="IPR029044">
    <property type="entry name" value="Nucleotide-diphossugar_trans"/>
</dbReference>
<organism evidence="1">
    <name type="scientific">marine sediment metagenome</name>
    <dbReference type="NCBI Taxonomy" id="412755"/>
    <lineage>
        <taxon>unclassified sequences</taxon>
        <taxon>metagenomes</taxon>
        <taxon>ecological metagenomes</taxon>
    </lineage>
</organism>
<dbReference type="SUPFAM" id="SSF53448">
    <property type="entry name" value="Nucleotide-diphospho-sugar transferases"/>
    <property type="match status" value="1"/>
</dbReference>
<gene>
    <name evidence="1" type="ORF">S06H3_38863</name>
</gene>
<accession>X1Q9R2</accession>
<feature type="non-terminal residue" evidence="1">
    <location>
        <position position="1"/>
    </location>
</feature>
<proteinExistence type="predicted"/>
<evidence type="ECO:0000313" key="1">
    <source>
        <dbReference type="EMBL" id="GAI39994.1"/>
    </source>
</evidence>
<dbReference type="AlphaFoldDB" id="X1Q9R2"/>
<sequence>VEAFAEGIKLAGEVFWQNPSKTVLIPNWHRVIAALPDFFELLKDAVKKDNEQYA</sequence>
<name>X1Q9R2_9ZZZZ</name>
<comment type="caution">
    <text evidence="1">The sequence shown here is derived from an EMBL/GenBank/DDBJ whole genome shotgun (WGS) entry which is preliminary data.</text>
</comment>
<reference evidence="1" key="1">
    <citation type="journal article" date="2014" name="Front. Microbiol.">
        <title>High frequency of phylogenetically diverse reductive dehalogenase-homologous genes in deep subseafloor sedimentary metagenomes.</title>
        <authorList>
            <person name="Kawai M."/>
            <person name="Futagami T."/>
            <person name="Toyoda A."/>
            <person name="Takaki Y."/>
            <person name="Nishi S."/>
            <person name="Hori S."/>
            <person name="Arai W."/>
            <person name="Tsubouchi T."/>
            <person name="Morono Y."/>
            <person name="Uchiyama I."/>
            <person name="Ito T."/>
            <person name="Fujiyama A."/>
            <person name="Inagaki F."/>
            <person name="Takami H."/>
        </authorList>
    </citation>
    <scope>NUCLEOTIDE SEQUENCE</scope>
    <source>
        <strain evidence="1">Expedition CK06-06</strain>
    </source>
</reference>
<protein>
    <submittedName>
        <fullName evidence="1">Uncharacterized protein</fullName>
    </submittedName>
</protein>